<dbReference type="Pfam" id="PF00078">
    <property type="entry name" value="RVT_1"/>
    <property type="match status" value="1"/>
</dbReference>
<dbReference type="InterPro" id="IPR044730">
    <property type="entry name" value="RNase_H-like_dom_plant"/>
</dbReference>
<gene>
    <name evidence="2" type="ORF">J1N35_027160</name>
</gene>
<organism evidence="2 3">
    <name type="scientific">Gossypium stocksii</name>
    <dbReference type="NCBI Taxonomy" id="47602"/>
    <lineage>
        <taxon>Eukaryota</taxon>
        <taxon>Viridiplantae</taxon>
        <taxon>Streptophyta</taxon>
        <taxon>Embryophyta</taxon>
        <taxon>Tracheophyta</taxon>
        <taxon>Spermatophyta</taxon>
        <taxon>Magnoliopsida</taxon>
        <taxon>eudicotyledons</taxon>
        <taxon>Gunneridae</taxon>
        <taxon>Pentapetalae</taxon>
        <taxon>rosids</taxon>
        <taxon>malvids</taxon>
        <taxon>Malvales</taxon>
        <taxon>Malvaceae</taxon>
        <taxon>Malvoideae</taxon>
        <taxon>Gossypium</taxon>
    </lineage>
</organism>
<dbReference type="CDD" id="cd06222">
    <property type="entry name" value="RNase_H_like"/>
    <property type="match status" value="1"/>
</dbReference>
<accession>A0A9D3V9D5</accession>
<dbReference type="OrthoDB" id="1906820at2759"/>
<dbReference type="GO" id="GO:0004523">
    <property type="term" value="F:RNA-DNA hybrid ribonuclease activity"/>
    <property type="evidence" value="ECO:0007669"/>
    <property type="project" value="InterPro"/>
</dbReference>
<dbReference type="PROSITE" id="PS50878">
    <property type="entry name" value="RT_POL"/>
    <property type="match status" value="1"/>
</dbReference>
<dbReference type="Pfam" id="PF13456">
    <property type="entry name" value="RVT_3"/>
    <property type="match status" value="1"/>
</dbReference>
<dbReference type="Pfam" id="PF13966">
    <property type="entry name" value="zf-RVT"/>
    <property type="match status" value="1"/>
</dbReference>
<evidence type="ECO:0000313" key="2">
    <source>
        <dbReference type="EMBL" id="KAH1074832.1"/>
    </source>
</evidence>
<reference evidence="2 3" key="1">
    <citation type="journal article" date="2021" name="Plant Biotechnol. J.">
        <title>Multi-omics assisted identification of the key and species-specific regulatory components of drought-tolerant mechanisms in Gossypium stocksii.</title>
        <authorList>
            <person name="Yu D."/>
            <person name="Ke L."/>
            <person name="Zhang D."/>
            <person name="Wu Y."/>
            <person name="Sun Y."/>
            <person name="Mei J."/>
            <person name="Sun J."/>
            <person name="Sun Y."/>
        </authorList>
    </citation>
    <scope>NUCLEOTIDE SEQUENCE [LARGE SCALE GENOMIC DNA]</scope>
    <source>
        <strain evidence="3">cv. E1</strain>
        <tissue evidence="2">Leaf</tissue>
    </source>
</reference>
<protein>
    <recommendedName>
        <fullName evidence="1">Reverse transcriptase domain-containing protein</fullName>
    </recommendedName>
</protein>
<dbReference type="InterPro" id="IPR036397">
    <property type="entry name" value="RNaseH_sf"/>
</dbReference>
<dbReference type="InterPro" id="IPR043502">
    <property type="entry name" value="DNA/RNA_pol_sf"/>
</dbReference>
<dbReference type="CDD" id="cd01650">
    <property type="entry name" value="RT_nLTR_like"/>
    <property type="match status" value="1"/>
</dbReference>
<proteinExistence type="predicted"/>
<dbReference type="PANTHER" id="PTHR46890:SF48">
    <property type="entry name" value="RNA-DIRECTED DNA POLYMERASE"/>
    <property type="match status" value="1"/>
</dbReference>
<dbReference type="Gene3D" id="3.30.420.10">
    <property type="entry name" value="Ribonuclease H-like superfamily/Ribonuclease H"/>
    <property type="match status" value="1"/>
</dbReference>
<dbReference type="GO" id="GO:0003676">
    <property type="term" value="F:nucleic acid binding"/>
    <property type="evidence" value="ECO:0007669"/>
    <property type="project" value="InterPro"/>
</dbReference>
<keyword evidence="3" id="KW-1185">Reference proteome</keyword>
<dbReference type="PANTHER" id="PTHR46890">
    <property type="entry name" value="NON-LTR RETROLELEMENT REVERSE TRANSCRIPTASE-LIKE PROTEIN-RELATED"/>
    <property type="match status" value="1"/>
</dbReference>
<dbReference type="InterPro" id="IPR002156">
    <property type="entry name" value="RNaseH_domain"/>
</dbReference>
<evidence type="ECO:0000259" key="1">
    <source>
        <dbReference type="PROSITE" id="PS50878"/>
    </source>
</evidence>
<sequence length="748" mass="85296">MELFQHSYLEHLNHSFSDHCPILVDTLGKLRHGKSCMPQPFRFEAKWCLDSSFEEMLRRFWVSQNDSLPKKLFNVGAHLKQWNRSRAYEQKGNRLKLEQRLSILIDQDSSNEVLAKILEVQLATVARSNHNQILGLADETGHWVSNPEDMLKVALKHFGELFTASESGGDDRVLNLVEKRISDSMNEALLTPFTNEEIWIVVKSMAPLKAPGIDGFPALFYQNINEAQCAFILGRQISDNTLIAYEVLHSLKMKKKGKHGNFALKLDLSKAYDRVEWDFLAGMLIRMGFHQNWAILLMRCVCSVTYTVGLNEHISECFVPSRGLRQGDPLSPYLFLICAEGLCLLLNEAKAKNRLRGASIGKGKLAITHFLFTEDCIIFCDASVEGAYTVRNILLEYEVVSGQRINLDKSLIYFGTCVGAGIRDLIVNILGVRSASNLEKYLGLPMMVGRKKNWAFASFMDRFLKIGSYPSLTWRSICCARDLVEDWLLWRIGNGTKVNIWNNPWLPGEYSVKSGYRALLMTDTQNKDSNLITGANRKKLYTSIWELQVPAKIKIHLWRTLKDYVPHFSNLAKRRLRVDNVCPLYKEGPEDPHHLLWIYSVLCQLLSRLHLSLVNSVGPSDGRKEFVSFFLVANMNITELLSISVWALWYKRNRLVNDAVLAQDEDGQILGACTYSFLDVADTFVAEARACERALIFAQDMGFRRLVLEGDSLTVIKKLNSNIMNRSILSPILQNIQFLERSFEKVVY</sequence>
<dbReference type="InterPro" id="IPR052343">
    <property type="entry name" value="Retrotransposon-Effector_Assoc"/>
</dbReference>
<dbReference type="Proteomes" id="UP000828251">
    <property type="component" value="Unassembled WGS sequence"/>
</dbReference>
<dbReference type="InterPro" id="IPR000477">
    <property type="entry name" value="RT_dom"/>
</dbReference>
<comment type="caution">
    <text evidence="2">The sequence shown here is derived from an EMBL/GenBank/DDBJ whole genome shotgun (WGS) entry which is preliminary data.</text>
</comment>
<dbReference type="InterPro" id="IPR026960">
    <property type="entry name" value="RVT-Znf"/>
</dbReference>
<evidence type="ECO:0000313" key="3">
    <source>
        <dbReference type="Proteomes" id="UP000828251"/>
    </source>
</evidence>
<dbReference type="EMBL" id="JAIQCV010000008">
    <property type="protein sequence ID" value="KAH1074832.1"/>
    <property type="molecule type" value="Genomic_DNA"/>
</dbReference>
<name>A0A9D3V9D5_9ROSI</name>
<dbReference type="AlphaFoldDB" id="A0A9D3V9D5"/>
<feature type="domain" description="Reverse transcriptase" evidence="1">
    <location>
        <begin position="182"/>
        <end position="446"/>
    </location>
</feature>
<dbReference type="SUPFAM" id="SSF56672">
    <property type="entry name" value="DNA/RNA polymerases"/>
    <property type="match status" value="1"/>
</dbReference>